<dbReference type="SUPFAM" id="SSF90123">
    <property type="entry name" value="ABC transporter transmembrane region"/>
    <property type="match status" value="2"/>
</dbReference>
<reference evidence="14" key="1">
    <citation type="submission" date="2020-03" db="EMBL/GenBank/DDBJ databases">
        <title>Draft Genome Sequence of Cylindrodendrum hubeiense.</title>
        <authorList>
            <person name="Buettner E."/>
            <person name="Kellner H."/>
        </authorList>
    </citation>
    <scope>NUCLEOTIDE SEQUENCE</scope>
    <source>
        <strain evidence="14">IHI 201604</strain>
    </source>
</reference>
<keyword evidence="9" id="KW-0325">Glycoprotein</keyword>
<dbReference type="FunFam" id="1.20.1560.10:FF:000055">
    <property type="entry name" value="ABC multidrug transporter (Eurofung)"/>
    <property type="match status" value="1"/>
</dbReference>
<dbReference type="CDD" id="cd18579">
    <property type="entry name" value="ABC_6TM_ABCC_D1"/>
    <property type="match status" value="1"/>
</dbReference>
<dbReference type="PROSITE" id="PS50893">
    <property type="entry name" value="ABC_TRANSPORTER_2"/>
    <property type="match status" value="2"/>
</dbReference>
<keyword evidence="3" id="KW-1003">Cell membrane</keyword>
<dbReference type="InterPro" id="IPR003439">
    <property type="entry name" value="ABC_transporter-like_ATP-bd"/>
</dbReference>
<dbReference type="CDD" id="cd03244">
    <property type="entry name" value="ABCC_MRP_domain2"/>
    <property type="match status" value="1"/>
</dbReference>
<dbReference type="SMART" id="SM00382">
    <property type="entry name" value="AAA"/>
    <property type="match status" value="1"/>
</dbReference>
<dbReference type="InterPro" id="IPR044746">
    <property type="entry name" value="ABCC_6TM_D1"/>
</dbReference>
<dbReference type="SUPFAM" id="SSF52540">
    <property type="entry name" value="P-loop containing nucleoside triphosphate hydrolases"/>
    <property type="match status" value="2"/>
</dbReference>
<feature type="domain" description="ABC transmembrane type-1" evidence="13">
    <location>
        <begin position="817"/>
        <end position="1078"/>
    </location>
</feature>
<feature type="transmembrane region" description="Helical" evidence="11">
    <location>
        <begin position="483"/>
        <end position="509"/>
    </location>
</feature>
<feature type="transmembrane region" description="Helical" evidence="11">
    <location>
        <begin position="529"/>
        <end position="554"/>
    </location>
</feature>
<protein>
    <submittedName>
        <fullName evidence="14">Uncharacterized protein</fullName>
    </submittedName>
</protein>
<dbReference type="FunFam" id="1.20.1560.10:FF:000066">
    <property type="entry name" value="ABC multidrug transporter (Eurofung)"/>
    <property type="match status" value="1"/>
</dbReference>
<dbReference type="PANTHER" id="PTHR24223">
    <property type="entry name" value="ATP-BINDING CASSETTE SUB-FAMILY C"/>
    <property type="match status" value="1"/>
</dbReference>
<keyword evidence="4 11" id="KW-0812">Transmembrane</keyword>
<keyword evidence="5" id="KW-0547">Nucleotide-binding</keyword>
<dbReference type="InterPro" id="IPR044726">
    <property type="entry name" value="ABCC_6TM_D2"/>
</dbReference>
<feature type="transmembrane region" description="Helical" evidence="11">
    <location>
        <begin position="408"/>
        <end position="428"/>
    </location>
</feature>
<evidence type="ECO:0000256" key="10">
    <source>
        <dbReference type="SAM" id="MobiDB-lite"/>
    </source>
</evidence>
<dbReference type="PROSITE" id="PS50929">
    <property type="entry name" value="ABC_TM1F"/>
    <property type="match status" value="2"/>
</dbReference>
<feature type="transmembrane region" description="Helical" evidence="11">
    <location>
        <begin position="303"/>
        <end position="324"/>
    </location>
</feature>
<dbReference type="Gene3D" id="3.40.50.300">
    <property type="entry name" value="P-loop containing nucleotide triphosphate hydrolases"/>
    <property type="match status" value="2"/>
</dbReference>
<keyword evidence="8 11" id="KW-0472">Membrane</keyword>
<dbReference type="InterPro" id="IPR027417">
    <property type="entry name" value="P-loop_NTPase"/>
</dbReference>
<keyword evidence="7 11" id="KW-1133">Transmembrane helix</keyword>
<proteinExistence type="predicted"/>
<dbReference type="PROSITE" id="PS00211">
    <property type="entry name" value="ABC_TRANSPORTER_1"/>
    <property type="match status" value="2"/>
</dbReference>
<evidence type="ECO:0000313" key="14">
    <source>
        <dbReference type="EMBL" id="KAF7547645.1"/>
    </source>
</evidence>
<accession>A0A9P5HA80</accession>
<comment type="subcellular location">
    <subcellularLocation>
        <location evidence="1">Cell membrane</location>
        <topology evidence="1">Multi-pass membrane protein</topology>
    </subcellularLocation>
</comment>
<feature type="region of interest" description="Disordered" evidence="10">
    <location>
        <begin position="568"/>
        <end position="614"/>
    </location>
</feature>
<organism evidence="14 15">
    <name type="scientific">Cylindrodendrum hubeiense</name>
    <dbReference type="NCBI Taxonomy" id="595255"/>
    <lineage>
        <taxon>Eukaryota</taxon>
        <taxon>Fungi</taxon>
        <taxon>Dikarya</taxon>
        <taxon>Ascomycota</taxon>
        <taxon>Pezizomycotina</taxon>
        <taxon>Sordariomycetes</taxon>
        <taxon>Hypocreomycetidae</taxon>
        <taxon>Hypocreales</taxon>
        <taxon>Nectriaceae</taxon>
        <taxon>Cylindrodendrum</taxon>
    </lineage>
</organism>
<evidence type="ECO:0000259" key="12">
    <source>
        <dbReference type="PROSITE" id="PS50893"/>
    </source>
</evidence>
<dbReference type="Pfam" id="PF00005">
    <property type="entry name" value="ABC_tran"/>
    <property type="match status" value="2"/>
</dbReference>
<keyword evidence="2" id="KW-0813">Transport</keyword>
<evidence type="ECO:0000313" key="15">
    <source>
        <dbReference type="Proteomes" id="UP000722485"/>
    </source>
</evidence>
<feature type="compositionally biased region" description="Basic and acidic residues" evidence="10">
    <location>
        <begin position="592"/>
        <end position="614"/>
    </location>
</feature>
<feature type="compositionally biased region" description="Polar residues" evidence="10">
    <location>
        <begin position="578"/>
        <end position="591"/>
    </location>
</feature>
<dbReference type="InterPro" id="IPR036640">
    <property type="entry name" value="ABC1_TM_sf"/>
</dbReference>
<dbReference type="GO" id="GO:0140359">
    <property type="term" value="F:ABC-type transporter activity"/>
    <property type="evidence" value="ECO:0007669"/>
    <property type="project" value="InterPro"/>
</dbReference>
<evidence type="ECO:0000256" key="2">
    <source>
        <dbReference type="ARBA" id="ARBA00022448"/>
    </source>
</evidence>
<evidence type="ECO:0000256" key="8">
    <source>
        <dbReference type="ARBA" id="ARBA00023136"/>
    </source>
</evidence>
<evidence type="ECO:0000256" key="9">
    <source>
        <dbReference type="ARBA" id="ARBA00023180"/>
    </source>
</evidence>
<feature type="transmembrane region" description="Helical" evidence="11">
    <location>
        <begin position="910"/>
        <end position="931"/>
    </location>
</feature>
<evidence type="ECO:0000256" key="7">
    <source>
        <dbReference type="ARBA" id="ARBA00022989"/>
    </source>
</evidence>
<dbReference type="PANTHER" id="PTHR24223:SF399">
    <property type="entry name" value="ABC TRANSPORTER ATNG"/>
    <property type="match status" value="1"/>
</dbReference>
<dbReference type="EMBL" id="JAANBB010000172">
    <property type="protein sequence ID" value="KAF7547645.1"/>
    <property type="molecule type" value="Genomic_DNA"/>
</dbReference>
<keyword evidence="15" id="KW-1185">Reference proteome</keyword>
<feature type="transmembrane region" description="Helical" evidence="11">
    <location>
        <begin position="973"/>
        <end position="992"/>
    </location>
</feature>
<evidence type="ECO:0000256" key="3">
    <source>
        <dbReference type="ARBA" id="ARBA00022475"/>
    </source>
</evidence>
<feature type="transmembrane region" description="Helical" evidence="11">
    <location>
        <begin position="1049"/>
        <end position="1066"/>
    </location>
</feature>
<comment type="caution">
    <text evidence="14">The sequence shown here is derived from an EMBL/GenBank/DDBJ whole genome shotgun (WGS) entry which is preliminary data.</text>
</comment>
<feature type="transmembrane region" description="Helical" evidence="11">
    <location>
        <begin position="838"/>
        <end position="865"/>
    </location>
</feature>
<keyword evidence="6" id="KW-0067">ATP-binding</keyword>
<dbReference type="InterPro" id="IPR011527">
    <property type="entry name" value="ABC1_TM_dom"/>
</dbReference>
<dbReference type="GO" id="GO:0005886">
    <property type="term" value="C:plasma membrane"/>
    <property type="evidence" value="ECO:0007669"/>
    <property type="project" value="UniProtKB-SubCell"/>
</dbReference>
<dbReference type="InterPro" id="IPR003593">
    <property type="entry name" value="AAA+_ATPase"/>
</dbReference>
<feature type="domain" description="ABC transporter" evidence="12">
    <location>
        <begin position="539"/>
        <end position="787"/>
    </location>
</feature>
<evidence type="ECO:0000256" key="11">
    <source>
        <dbReference type="SAM" id="Phobius"/>
    </source>
</evidence>
<evidence type="ECO:0000259" key="13">
    <source>
        <dbReference type="PROSITE" id="PS50929"/>
    </source>
</evidence>
<evidence type="ECO:0000256" key="6">
    <source>
        <dbReference type="ARBA" id="ARBA00022840"/>
    </source>
</evidence>
<evidence type="ECO:0000256" key="5">
    <source>
        <dbReference type="ARBA" id="ARBA00022741"/>
    </source>
</evidence>
<dbReference type="CDD" id="cd18580">
    <property type="entry name" value="ABC_6TM_ABCC_D2"/>
    <property type="match status" value="1"/>
</dbReference>
<name>A0A9P5HA80_9HYPO</name>
<feature type="transmembrane region" description="Helical" evidence="11">
    <location>
        <begin position="32"/>
        <end position="53"/>
    </location>
</feature>
<dbReference type="FunFam" id="3.40.50.300:FF:000838">
    <property type="entry name" value="ABC multidrug transporter (Eurofung)"/>
    <property type="match status" value="1"/>
</dbReference>
<gene>
    <name evidence="14" type="ORF">G7Z17_g7577</name>
</gene>
<dbReference type="GO" id="GO:0005524">
    <property type="term" value="F:ATP binding"/>
    <property type="evidence" value="ECO:0007669"/>
    <property type="project" value="UniProtKB-KW"/>
</dbReference>
<dbReference type="InterPro" id="IPR050173">
    <property type="entry name" value="ABC_transporter_C-like"/>
</dbReference>
<dbReference type="OrthoDB" id="6500128at2759"/>
<dbReference type="Gene3D" id="1.20.1560.10">
    <property type="entry name" value="ABC transporter type 1, transmembrane domain"/>
    <property type="match status" value="2"/>
</dbReference>
<feature type="domain" description="ABC transmembrane type-1" evidence="13">
    <location>
        <begin position="272"/>
        <end position="549"/>
    </location>
</feature>
<feature type="transmembrane region" description="Helical" evidence="11">
    <location>
        <begin position="96"/>
        <end position="114"/>
    </location>
</feature>
<feature type="domain" description="ABC transporter" evidence="12">
    <location>
        <begin position="1115"/>
        <end position="1345"/>
    </location>
</feature>
<feature type="transmembrane region" description="Helical" evidence="11">
    <location>
        <begin position="937"/>
        <end position="957"/>
    </location>
</feature>
<evidence type="ECO:0000256" key="4">
    <source>
        <dbReference type="ARBA" id="ARBA00022692"/>
    </source>
</evidence>
<dbReference type="InterPro" id="IPR017871">
    <property type="entry name" value="ABC_transporter-like_CS"/>
</dbReference>
<evidence type="ECO:0000256" key="1">
    <source>
        <dbReference type="ARBA" id="ARBA00004651"/>
    </source>
</evidence>
<feature type="transmembrane region" description="Helical" evidence="11">
    <location>
        <begin position="1021"/>
        <end position="1042"/>
    </location>
</feature>
<dbReference type="Proteomes" id="UP000722485">
    <property type="component" value="Unassembled WGS sequence"/>
</dbReference>
<feature type="compositionally biased region" description="Basic and acidic residues" evidence="10">
    <location>
        <begin position="568"/>
        <end position="577"/>
    </location>
</feature>
<sequence>MAKCAIHVEDRFGPAADCYGGFDFTLLFEETILTIIPTSAVLLMLPFLIPCVLKCRIKVLNTWHHTTKLAALVASYAAVLGTTIHSRTAKTRASTAANALVLVLALCLAFFSHLHHLRSLRPSSTLVLWLALTLVFDVARCRTLWAIESAEAAAAAFSISVGIKAVLLTLESLEKRQLLLPDYQNLPPESTAGEFNQWFAWWINPVLLRGYKRQLSLENLQDIDESLLSDEEGESLHSRWTLWRWKQKPKSLLVVCMLHSTRLFCNGFIPHVAQTGFTFAQPFLIQRLVNYIQSPESVTRPEFGTGMIVAYAIVYVGIAVSTALTQQRTFQLITSMRAGLIDSIYRHTLQICSTSLQEAEAVTLMSADVERIMTAFRGLHELWASPIEIGLVLWLLNNELGLGVLGPAGAVLICSGLAAVVASGAPAAQKSWLDKIQLRLAATTSMLRVMKAVKMTGLGEKLSKTIHDIREDEVKTSFSYRLVLLKIVCVSYLTIALAPVGAFGIYVLLQRYKDYAILDMTKVVTTLTLLQLLIAPMSLLVEGLGGLMGAVGCFQRIQDYLNAEEHVDSRKLDESRHQGSIQSQPSTLQVTSHKESLMNHTVKADKKSEESDPPKALELKDLGQQDQMSSPWMINATVQQNIIGSLPLDSEWYSSVVNACALSHDFEHFPQGDHTSVGSNGISLSGGQQMRLTLARALYSRKDMLVMDDVLSGLDATTEKAVFSSVFSKEGLMNHHKMTAVLATNSAHRLADADLIIALDPNGTIAQQGTYEELSNSEGYVSSLQVKERKGKNRTDQGSNPPAEAVREALAKALPEIWIKWWAADNVKHPFENAGYYWSVYLALCLLTVASLGSAACFLITSLAPSVARTLHGRLLATVIKAPMSLFYLSDAGSIANRFSQDMELIDMDLPLSLINTVIMIFVLIAQAIFIAVTGTYVGAALVFCMAVVYVVQSFYLRTSRTLRLLDIESRSILLTHFLETLSGLVTIRSFGWDKRFIKQNNEVIGIVQKPFYLLLSVQRWLSLVLDLVVGGIAIVLAAIAVRAKGLDVGLLGLALVNIVGFSAGLKQLITHWTVLETSAGAVTRVKSFIDTVESEDSPTESQTTPDNWPANGLVEYRNVVASYNKDAGPVLKGVSFKIEPGQHVGICGRTGSGKSSLVACLFRMVELESGFIHVDGIDISTIPRQAVRGRLIALPQDACLLPGTVRFNVDPMGDNDDAEIIKALEEVGLWKMLSAEGLDAPLPRNLLSHGQRQLVCLARSMMRRSSVLVLDEATAAVDGETEALIQRIIQQRFKKQTVIAVAHRLDTIRDFDRVAVMDDGVLVEWDEPDKLIQRDSAFQKLYNDMKGVLEHT</sequence>
<dbReference type="Pfam" id="PF00664">
    <property type="entry name" value="ABC_membrane"/>
    <property type="match status" value="1"/>
</dbReference>
<dbReference type="GO" id="GO:0016887">
    <property type="term" value="F:ATP hydrolysis activity"/>
    <property type="evidence" value="ECO:0007669"/>
    <property type="project" value="InterPro"/>
</dbReference>